<proteinExistence type="predicted"/>
<dbReference type="EMBL" id="JBEUSY010000170">
    <property type="protein sequence ID" value="KAL1243456.1"/>
    <property type="molecule type" value="Genomic_DNA"/>
</dbReference>
<evidence type="ECO:0000313" key="1">
    <source>
        <dbReference type="EMBL" id="KAL1243456.1"/>
    </source>
</evidence>
<accession>A0ABR3KS39</accession>
<organism evidence="1 2">
    <name type="scientific">Trichinella spiralis</name>
    <name type="common">Trichina worm</name>
    <dbReference type="NCBI Taxonomy" id="6334"/>
    <lineage>
        <taxon>Eukaryota</taxon>
        <taxon>Metazoa</taxon>
        <taxon>Ecdysozoa</taxon>
        <taxon>Nematoda</taxon>
        <taxon>Enoplea</taxon>
        <taxon>Dorylaimia</taxon>
        <taxon>Trichinellida</taxon>
        <taxon>Trichinellidae</taxon>
        <taxon>Trichinella</taxon>
    </lineage>
</organism>
<keyword evidence="2" id="KW-1185">Reference proteome</keyword>
<evidence type="ECO:0000313" key="2">
    <source>
        <dbReference type="Proteomes" id="UP001558632"/>
    </source>
</evidence>
<protein>
    <submittedName>
        <fullName evidence="1">Tyrosine-protein phosphatase non-receptor type</fullName>
    </submittedName>
</protein>
<name>A0ABR3KS39_TRISP</name>
<reference evidence="1 2" key="1">
    <citation type="submission" date="2024-07" db="EMBL/GenBank/DDBJ databases">
        <title>Enhanced genomic and transcriptomic resources for Trichinella pseudospiralis and T. spiralis underpin the discovery of pronounced molecular differences between stages and species.</title>
        <authorList>
            <person name="Pasi K.K."/>
            <person name="La Rosa G."/>
            <person name="Gomez-Morales M.A."/>
            <person name="Tosini F."/>
            <person name="Sumanam S."/>
            <person name="Young N.D."/>
            <person name="Chang B.C."/>
            <person name="Robin G.B."/>
        </authorList>
    </citation>
    <scope>NUCLEOTIDE SEQUENCE [LARGE SCALE GENOMIC DNA]</scope>
    <source>
        <strain evidence="1">ISS534</strain>
    </source>
</reference>
<dbReference type="Proteomes" id="UP001558632">
    <property type="component" value="Unassembled WGS sequence"/>
</dbReference>
<sequence length="133" mass="15385">MGRDPPPVKLKPRWDRKQRMRVMVKSLSLILWLRVFYLIVNEMSLTGSDNDGFLDILNDSLEETALCRQIVKLKKLYMNALIRGSGGIVSVHGISKSHRKMCEQEHITYIPEGKAQEVQPDMPKRPLKYGRYS</sequence>
<gene>
    <name evidence="1" type="ORF">TSPI_03657</name>
</gene>
<comment type="caution">
    <text evidence="1">The sequence shown here is derived from an EMBL/GenBank/DDBJ whole genome shotgun (WGS) entry which is preliminary data.</text>
</comment>